<dbReference type="Gene3D" id="3.40.50.12660">
    <property type="match status" value="1"/>
</dbReference>
<evidence type="ECO:0000256" key="2">
    <source>
        <dbReference type="SAM" id="MobiDB-lite"/>
    </source>
</evidence>
<dbReference type="PANTHER" id="PTHR48104">
    <property type="entry name" value="METACASPASE-4"/>
    <property type="match status" value="1"/>
</dbReference>
<dbReference type="GO" id="GO:0006508">
    <property type="term" value="P:proteolysis"/>
    <property type="evidence" value="ECO:0007669"/>
    <property type="project" value="TreeGrafter"/>
</dbReference>
<protein>
    <submittedName>
        <fullName evidence="3">Uncharacterized protein</fullName>
    </submittedName>
</protein>
<name>A0AAD7MEL0_9AGAR</name>
<comment type="similarity">
    <text evidence="1">Belongs to the peptidase C14B family.</text>
</comment>
<dbReference type="AlphaFoldDB" id="A0AAD7MEL0"/>
<dbReference type="Proteomes" id="UP001215598">
    <property type="component" value="Unassembled WGS sequence"/>
</dbReference>
<organism evidence="3 4">
    <name type="scientific">Mycena metata</name>
    <dbReference type="NCBI Taxonomy" id="1033252"/>
    <lineage>
        <taxon>Eukaryota</taxon>
        <taxon>Fungi</taxon>
        <taxon>Dikarya</taxon>
        <taxon>Basidiomycota</taxon>
        <taxon>Agaricomycotina</taxon>
        <taxon>Agaricomycetes</taxon>
        <taxon>Agaricomycetidae</taxon>
        <taxon>Agaricales</taxon>
        <taxon>Marasmiineae</taxon>
        <taxon>Mycenaceae</taxon>
        <taxon>Mycena</taxon>
    </lineage>
</organism>
<dbReference type="GO" id="GO:0004197">
    <property type="term" value="F:cysteine-type endopeptidase activity"/>
    <property type="evidence" value="ECO:0007669"/>
    <property type="project" value="TreeGrafter"/>
</dbReference>
<comment type="caution">
    <text evidence="3">The sequence shown here is derived from an EMBL/GenBank/DDBJ whole genome shotgun (WGS) entry which is preliminary data.</text>
</comment>
<dbReference type="InterPro" id="IPR050452">
    <property type="entry name" value="Metacaspase"/>
</dbReference>
<sequence length="535" mass="58646">MYLFVGKLNYPTYADNECITFVFPVGFALKDPVCVYWQWTVDGQNNNKTNASQLGFITSVTKTNNPWQYYMRFSLTGYYTFEGSVADGFGTLSLKMSQPGGAPVSDVSLWYAGSDGVRVPSSRIFTGKLNWPGSMENETATLIIPGGDVVDDQPVFLSSQWSDKDKANYTQNSTLANVALASNGDVSGTFGNAGGFSHTFTLRQSDNSVVLTVSGPNNDPPTSPPFTLLPWDHRDLRKKKALIVRFGTGTDEGIFKVQDMLFKHLGFAAADIEVSYFDVDPATGPKQCTKGQDPPTATNFRAKFTTLCEDAVADDVRFLFVDAHGTTGPDDESPGEPDKMDEGWILAANDDGTLKEIVNDDWLAHCIRNNLHDGVNLTILTSSCMGGGMLDTQDSTPGILLAGCHESQFNAKALKGMDPWVVAVTTVIKNSMRRKRGVPSYSVLYNDAKSFIRDQIDQGQIGNAQYKGPSPNELKPSPRDEPSNTSHQDPQLVFCAGYIDPEEERFLSPFRVLDLGLATGDATRYPQDEYPHDEL</sequence>
<evidence type="ECO:0000313" key="4">
    <source>
        <dbReference type="Proteomes" id="UP001215598"/>
    </source>
</evidence>
<feature type="region of interest" description="Disordered" evidence="2">
    <location>
        <begin position="460"/>
        <end position="492"/>
    </location>
</feature>
<evidence type="ECO:0000313" key="3">
    <source>
        <dbReference type="EMBL" id="KAJ7713563.1"/>
    </source>
</evidence>
<gene>
    <name evidence="3" type="ORF">B0H16DRAFT_542198</name>
</gene>
<proteinExistence type="inferred from homology"/>
<accession>A0AAD7MEL0</accession>
<dbReference type="PANTHER" id="PTHR48104:SF30">
    <property type="entry name" value="METACASPASE-1"/>
    <property type="match status" value="1"/>
</dbReference>
<dbReference type="EMBL" id="JARKIB010000341">
    <property type="protein sequence ID" value="KAJ7713563.1"/>
    <property type="molecule type" value="Genomic_DNA"/>
</dbReference>
<keyword evidence="4" id="KW-1185">Reference proteome</keyword>
<reference evidence="3" key="1">
    <citation type="submission" date="2023-03" db="EMBL/GenBank/DDBJ databases">
        <title>Massive genome expansion in bonnet fungi (Mycena s.s.) driven by repeated elements and novel gene families across ecological guilds.</title>
        <authorList>
            <consortium name="Lawrence Berkeley National Laboratory"/>
            <person name="Harder C.B."/>
            <person name="Miyauchi S."/>
            <person name="Viragh M."/>
            <person name="Kuo A."/>
            <person name="Thoen E."/>
            <person name="Andreopoulos B."/>
            <person name="Lu D."/>
            <person name="Skrede I."/>
            <person name="Drula E."/>
            <person name="Henrissat B."/>
            <person name="Morin E."/>
            <person name="Kohler A."/>
            <person name="Barry K."/>
            <person name="LaButti K."/>
            <person name="Morin E."/>
            <person name="Salamov A."/>
            <person name="Lipzen A."/>
            <person name="Mereny Z."/>
            <person name="Hegedus B."/>
            <person name="Baldrian P."/>
            <person name="Stursova M."/>
            <person name="Weitz H."/>
            <person name="Taylor A."/>
            <person name="Grigoriev I.V."/>
            <person name="Nagy L.G."/>
            <person name="Martin F."/>
            <person name="Kauserud H."/>
        </authorList>
    </citation>
    <scope>NUCLEOTIDE SEQUENCE</scope>
    <source>
        <strain evidence="3">CBHHK182m</strain>
    </source>
</reference>
<evidence type="ECO:0000256" key="1">
    <source>
        <dbReference type="ARBA" id="ARBA00009005"/>
    </source>
</evidence>
<dbReference type="GO" id="GO:0005737">
    <property type="term" value="C:cytoplasm"/>
    <property type="evidence" value="ECO:0007669"/>
    <property type="project" value="TreeGrafter"/>
</dbReference>